<reference evidence="4" key="3">
    <citation type="journal article" date="2005" name="Nature">
        <title>The map-based sequence of the rice genome.</title>
        <authorList>
            <consortium name="International rice genome sequencing project (IRGSP)"/>
            <person name="Matsumoto T."/>
            <person name="Wu J."/>
            <person name="Kanamori H."/>
            <person name="Katayose Y."/>
            <person name="Fujisawa M."/>
            <person name="Namiki N."/>
            <person name="Mizuno H."/>
            <person name="Yamamoto K."/>
            <person name="Antonio B.A."/>
            <person name="Baba T."/>
            <person name="Sakata K."/>
            <person name="Nagamura Y."/>
            <person name="Aoki H."/>
            <person name="Arikawa K."/>
            <person name="Arita K."/>
            <person name="Bito T."/>
            <person name="Chiden Y."/>
            <person name="Fujitsuka N."/>
            <person name="Fukunaka R."/>
            <person name="Hamada M."/>
            <person name="Harada C."/>
            <person name="Hayashi A."/>
            <person name="Hijishita S."/>
            <person name="Honda M."/>
            <person name="Hosokawa S."/>
            <person name="Ichikawa Y."/>
            <person name="Idonuma A."/>
            <person name="Iijima M."/>
            <person name="Ikeda M."/>
            <person name="Ikeno M."/>
            <person name="Ito K."/>
            <person name="Ito S."/>
            <person name="Ito T."/>
            <person name="Ito Y."/>
            <person name="Ito Y."/>
            <person name="Iwabuchi A."/>
            <person name="Kamiya K."/>
            <person name="Karasawa W."/>
            <person name="Kurita K."/>
            <person name="Katagiri S."/>
            <person name="Kikuta A."/>
            <person name="Kobayashi H."/>
            <person name="Kobayashi N."/>
            <person name="Machita K."/>
            <person name="Maehara T."/>
            <person name="Masukawa M."/>
            <person name="Mizubayashi T."/>
            <person name="Mukai Y."/>
            <person name="Nagasaki H."/>
            <person name="Nagata Y."/>
            <person name="Naito S."/>
            <person name="Nakashima M."/>
            <person name="Nakama Y."/>
            <person name="Nakamichi Y."/>
            <person name="Nakamura M."/>
            <person name="Meguro A."/>
            <person name="Negishi M."/>
            <person name="Ohta I."/>
            <person name="Ohta T."/>
            <person name="Okamoto M."/>
            <person name="Ono N."/>
            <person name="Saji S."/>
            <person name="Sakaguchi M."/>
            <person name="Sakai K."/>
            <person name="Shibata M."/>
            <person name="Shimokawa T."/>
            <person name="Song J."/>
            <person name="Takazaki Y."/>
            <person name="Terasawa K."/>
            <person name="Tsugane M."/>
            <person name="Tsuji K."/>
            <person name="Ueda S."/>
            <person name="Waki K."/>
            <person name="Yamagata H."/>
            <person name="Yamamoto M."/>
            <person name="Yamamoto S."/>
            <person name="Yamane H."/>
            <person name="Yoshiki S."/>
            <person name="Yoshihara R."/>
            <person name="Yukawa K."/>
            <person name="Zhong H."/>
            <person name="Yano M."/>
            <person name="Yuan Q."/>
            <person name="Ouyang S."/>
            <person name="Liu J."/>
            <person name="Jones K.M."/>
            <person name="Gansberger K."/>
            <person name="Moffat K."/>
            <person name="Hill J."/>
            <person name="Bera J."/>
            <person name="Fadrosh D."/>
            <person name="Jin S."/>
            <person name="Johri S."/>
            <person name="Kim M."/>
            <person name="Overton L."/>
            <person name="Reardon M."/>
            <person name="Tsitrin T."/>
            <person name="Vuong H."/>
            <person name="Weaver B."/>
            <person name="Ciecko A."/>
            <person name="Tallon L."/>
            <person name="Jackson J."/>
            <person name="Pai G."/>
            <person name="Aken S.V."/>
            <person name="Utterback T."/>
            <person name="Reidmuller S."/>
            <person name="Feldblyum T."/>
            <person name="Hsiao J."/>
            <person name="Zismann V."/>
            <person name="Iobst S."/>
            <person name="de Vazeille A.R."/>
            <person name="Buell C.R."/>
            <person name="Ying K."/>
            <person name="Li Y."/>
            <person name="Lu T."/>
            <person name="Huang Y."/>
            <person name="Zhao Q."/>
            <person name="Feng Q."/>
            <person name="Zhang L."/>
            <person name="Zhu J."/>
            <person name="Weng Q."/>
            <person name="Mu J."/>
            <person name="Lu Y."/>
            <person name="Fan D."/>
            <person name="Liu Y."/>
            <person name="Guan J."/>
            <person name="Zhang Y."/>
            <person name="Yu S."/>
            <person name="Liu X."/>
            <person name="Zhang Y."/>
            <person name="Hong G."/>
            <person name="Han B."/>
            <person name="Choisne N."/>
            <person name="Demange N."/>
            <person name="Orjeda G."/>
            <person name="Samain S."/>
            <person name="Cattolico L."/>
            <person name="Pelletier E."/>
            <person name="Couloux A."/>
            <person name="Segurens B."/>
            <person name="Wincker P."/>
            <person name="D'Hont A."/>
            <person name="Scarpelli C."/>
            <person name="Weissenbach J."/>
            <person name="Salanoubat M."/>
            <person name="Quetier F."/>
            <person name="Yu Y."/>
            <person name="Kim H.R."/>
            <person name="Rambo T."/>
            <person name="Currie J."/>
            <person name="Collura K."/>
            <person name="Luo M."/>
            <person name="Yang T."/>
            <person name="Ammiraju J.S.S."/>
            <person name="Engler F."/>
            <person name="Soderlund C."/>
            <person name="Wing R.A."/>
            <person name="Palmer L.E."/>
            <person name="de la Bastide M."/>
            <person name="Spiegel L."/>
            <person name="Nascimento L."/>
            <person name="Zutavern T."/>
            <person name="O'Shaughnessy A."/>
            <person name="Dike S."/>
            <person name="Dedhia N."/>
            <person name="Preston R."/>
            <person name="Balija V."/>
            <person name="McCombie W.R."/>
            <person name="Chow T."/>
            <person name="Chen H."/>
            <person name="Chung M."/>
            <person name="Chen C."/>
            <person name="Shaw J."/>
            <person name="Wu H."/>
            <person name="Hsiao K."/>
            <person name="Chao Y."/>
            <person name="Chu M."/>
            <person name="Cheng C."/>
            <person name="Hour A."/>
            <person name="Lee P."/>
            <person name="Lin S."/>
            <person name="Lin Y."/>
            <person name="Liou J."/>
            <person name="Liu S."/>
            <person name="Hsing Y."/>
            <person name="Raghuvanshi S."/>
            <person name="Mohanty A."/>
            <person name="Bharti A.K."/>
            <person name="Gaur A."/>
            <person name="Gupta V."/>
            <person name="Kumar D."/>
            <person name="Ravi V."/>
            <person name="Vij S."/>
            <person name="Kapur A."/>
            <person name="Khurana P."/>
            <person name="Khurana P."/>
            <person name="Khurana J.P."/>
            <person name="Tyagi A.K."/>
            <person name="Gaikwad K."/>
            <person name="Singh A."/>
            <person name="Dalal V."/>
            <person name="Srivastava S."/>
            <person name="Dixit A."/>
            <person name="Pal A.K."/>
            <person name="Ghazi I.A."/>
            <person name="Yadav M."/>
            <person name="Pandit A."/>
            <person name="Bhargava A."/>
            <person name="Sureshbabu K."/>
            <person name="Batra K."/>
            <person name="Sharma T.R."/>
            <person name="Mohapatra T."/>
            <person name="Singh N.K."/>
            <person name="Messing J."/>
            <person name="Nelson A.B."/>
            <person name="Fuks G."/>
            <person name="Kavchok S."/>
            <person name="Keizer G."/>
            <person name="Linton E."/>
            <person name="Llaca V."/>
            <person name="Song R."/>
            <person name="Tanyolac B."/>
            <person name="Young S."/>
            <person name="Ho-Il K."/>
            <person name="Hahn J.H."/>
            <person name="Sangsakoo G."/>
            <person name="Vanavichit A."/>
            <person name="de Mattos Luiz.A.T."/>
            <person name="Zimmer P.D."/>
            <person name="Malone G."/>
            <person name="Dellagostin O."/>
            <person name="de Oliveira A.C."/>
            <person name="Bevan M."/>
            <person name="Bancroft I."/>
            <person name="Minx P."/>
            <person name="Cordum H."/>
            <person name="Wilson R."/>
            <person name="Cheng Z."/>
            <person name="Jin W."/>
            <person name="Jiang J."/>
            <person name="Leong S.A."/>
            <person name="Iwama H."/>
            <person name="Gojobori T."/>
            <person name="Itoh T."/>
            <person name="Niimura Y."/>
            <person name="Fujii Y."/>
            <person name="Habara T."/>
            <person name="Sakai H."/>
            <person name="Sato Y."/>
            <person name="Wilson G."/>
            <person name="Kumar K."/>
            <person name="McCouch S."/>
            <person name="Juretic N."/>
            <person name="Hoen D."/>
            <person name="Wright S."/>
            <person name="Bruskiewich R."/>
            <person name="Bureau T."/>
            <person name="Miyao A."/>
            <person name="Hirochika H."/>
            <person name="Nishikawa T."/>
            <person name="Kadowaki K."/>
            <person name="Sugiura M."/>
            <person name="Burr B."/>
            <person name="Sasaki T."/>
        </authorList>
    </citation>
    <scope>NUCLEOTIDE SEQUENCE [LARGE SCALE GENOMIC DNA]</scope>
    <source>
        <strain evidence="4">cv. Nipponbare</strain>
    </source>
</reference>
<gene>
    <name evidence="3" type="ORF">OSJNBa0016D04.39</name>
    <name evidence="2" type="ORF">OSJNBb0056I22.4</name>
</gene>
<feature type="compositionally biased region" description="Low complexity" evidence="1">
    <location>
        <begin position="149"/>
        <end position="163"/>
    </location>
</feature>
<proteinExistence type="predicted"/>
<feature type="region of interest" description="Disordered" evidence="1">
    <location>
        <begin position="31"/>
        <end position="199"/>
    </location>
</feature>
<feature type="compositionally biased region" description="Basic residues" evidence="1">
    <location>
        <begin position="59"/>
        <end position="68"/>
    </location>
</feature>
<reference evidence="2" key="1">
    <citation type="submission" date="2002-08" db="EMBL/GenBank/DDBJ databases">
        <title>Oryza sativa nipponbare(GA3) genomic DNA, chromosome 2, BAC clone:OSJNBb0056I22.</title>
        <authorList>
            <person name="Sasaki T."/>
            <person name="Matsumoto T."/>
            <person name="Katayose Y."/>
        </authorList>
    </citation>
    <scope>NUCLEOTIDE SEQUENCE</scope>
</reference>
<reference evidence="4" key="4">
    <citation type="journal article" date="2008" name="Nucleic Acids Res.">
        <title>The rice annotation project database (RAP-DB): 2008 update.</title>
        <authorList>
            <consortium name="The rice annotation project (RAP)"/>
        </authorList>
    </citation>
    <scope>GENOME REANNOTATION</scope>
    <source>
        <strain evidence="4">cv. Nipponbare</strain>
    </source>
</reference>
<dbReference type="AlphaFoldDB" id="Q6YY37"/>
<sequence length="297" mass="32314">MSEVHAEHARVWEGEARRTRGLQWTRVWRAHTQPHGSRWTARASGTEGSGGPGSALTRSRPRWRRRGGSHAGRREEEDEAGRENGRRAAAEFSGARQDDYGQGGAHRIGERRKRGRANGSDRAGRGQGRRIATAATGGKQKGKFHRSDGSSIQRGGSISGARGIRFRRRMGRRGTEEGQRREAASGSGRQWRRGHAGRQRALGRRLCAFGTATELLCELKEARESEEGEREEALPSRAGSDGRSTARGEFSGLGLGKRKKRGGRSPLRLLAHSGFPAHAMAEGGEDGGSKAAMALQR</sequence>
<dbReference type="EMBL" id="AP005644">
    <property type="protein sequence ID" value="BAD17463.1"/>
    <property type="molecule type" value="Genomic_DNA"/>
</dbReference>
<evidence type="ECO:0000313" key="3">
    <source>
        <dbReference type="EMBL" id="BAD29337.1"/>
    </source>
</evidence>
<name>Q6YY37_ORYSJ</name>
<evidence type="ECO:0000313" key="2">
    <source>
        <dbReference type="EMBL" id="BAD17463.1"/>
    </source>
</evidence>
<dbReference type="Proteomes" id="UP000000763">
    <property type="component" value="Chromosome 2"/>
</dbReference>
<protein>
    <submittedName>
        <fullName evidence="2">Epstein-Barr virus EBNA-1-like protein</fullName>
    </submittedName>
</protein>
<feature type="region of interest" description="Disordered" evidence="1">
    <location>
        <begin position="278"/>
        <end position="297"/>
    </location>
</feature>
<organism evidence="2 4">
    <name type="scientific">Oryza sativa subsp. japonica</name>
    <name type="common">Rice</name>
    <dbReference type="NCBI Taxonomy" id="39947"/>
    <lineage>
        <taxon>Eukaryota</taxon>
        <taxon>Viridiplantae</taxon>
        <taxon>Streptophyta</taxon>
        <taxon>Embryophyta</taxon>
        <taxon>Tracheophyta</taxon>
        <taxon>Spermatophyta</taxon>
        <taxon>Magnoliopsida</taxon>
        <taxon>Liliopsida</taxon>
        <taxon>Poales</taxon>
        <taxon>Poaceae</taxon>
        <taxon>BOP clade</taxon>
        <taxon>Oryzoideae</taxon>
        <taxon>Oryzeae</taxon>
        <taxon>Oryzinae</taxon>
        <taxon>Oryza</taxon>
        <taxon>Oryza sativa</taxon>
    </lineage>
</organism>
<evidence type="ECO:0000256" key="1">
    <source>
        <dbReference type="SAM" id="MobiDB-lite"/>
    </source>
</evidence>
<feature type="compositionally biased region" description="Basic and acidic residues" evidence="1">
    <location>
        <begin position="173"/>
        <end position="183"/>
    </location>
</feature>
<dbReference type="EMBL" id="AP005800">
    <property type="protein sequence ID" value="BAD29337.1"/>
    <property type="molecule type" value="Genomic_DNA"/>
</dbReference>
<accession>Q6YY37</accession>
<feature type="compositionally biased region" description="Basic residues" evidence="1">
    <location>
        <begin position="190"/>
        <end position="199"/>
    </location>
</feature>
<feature type="region of interest" description="Disordered" evidence="1">
    <location>
        <begin position="220"/>
        <end position="271"/>
    </location>
</feature>
<evidence type="ECO:0000313" key="4">
    <source>
        <dbReference type="Proteomes" id="UP000000763"/>
    </source>
</evidence>
<reference evidence="3" key="2">
    <citation type="submission" date="2002-10" db="EMBL/GenBank/DDBJ databases">
        <title>Oryza sativa nipponbare(GA3) genomic DNA, chromosome 2, BAC clone:OSJNBa0016D04.</title>
        <authorList>
            <person name="Sasaki T."/>
            <person name="Matsumoto T."/>
            <person name="Katayose Y."/>
        </authorList>
    </citation>
    <scope>NUCLEOTIDE SEQUENCE</scope>
</reference>